<comment type="caution">
    <text evidence="1">The sequence shown here is derived from an EMBL/GenBank/DDBJ whole genome shotgun (WGS) entry which is preliminary data.</text>
</comment>
<reference evidence="1" key="1">
    <citation type="submission" date="2019-11" db="EMBL/GenBank/DDBJ databases">
        <title>Nori genome reveals adaptations in red seaweeds to the harsh intertidal environment.</title>
        <authorList>
            <person name="Wang D."/>
            <person name="Mao Y."/>
        </authorList>
    </citation>
    <scope>NUCLEOTIDE SEQUENCE</scope>
    <source>
        <tissue evidence="1">Gametophyte</tissue>
    </source>
</reference>
<name>A0ACC3BM31_PYRYE</name>
<dbReference type="Proteomes" id="UP000798662">
    <property type="component" value="Chromosome 1"/>
</dbReference>
<organism evidence="1 2">
    <name type="scientific">Pyropia yezoensis</name>
    <name type="common">Susabi-nori</name>
    <name type="synonym">Porphyra yezoensis</name>
    <dbReference type="NCBI Taxonomy" id="2788"/>
    <lineage>
        <taxon>Eukaryota</taxon>
        <taxon>Rhodophyta</taxon>
        <taxon>Bangiophyceae</taxon>
        <taxon>Bangiales</taxon>
        <taxon>Bangiaceae</taxon>
        <taxon>Pyropia</taxon>
    </lineage>
</organism>
<dbReference type="EMBL" id="CM020618">
    <property type="protein sequence ID" value="KAK1859039.1"/>
    <property type="molecule type" value="Genomic_DNA"/>
</dbReference>
<protein>
    <submittedName>
        <fullName evidence="1">Uncharacterized protein</fullName>
    </submittedName>
</protein>
<keyword evidence="2" id="KW-1185">Reference proteome</keyword>
<proteinExistence type="predicted"/>
<evidence type="ECO:0000313" key="2">
    <source>
        <dbReference type="Proteomes" id="UP000798662"/>
    </source>
</evidence>
<evidence type="ECO:0000313" key="1">
    <source>
        <dbReference type="EMBL" id="KAK1859039.1"/>
    </source>
</evidence>
<gene>
    <name evidence="1" type="ORF">I4F81_001637</name>
</gene>
<sequence length="143" mass="13978">MVDVSAKAPSIRTAVASAAVTVGPAVYALLAAGRSGGGAGGTGGKGDALVVARLAGIAAAKRTAELIPLCHTVALAHVGVELSLEREGGGVAVAATPVEGAERSGSDAGAVVAVERGMVVGEVRLEEKRGGKSGHYQRSRDGP</sequence>
<accession>A0ACC3BM31</accession>